<feature type="compositionally biased region" description="Polar residues" evidence="6">
    <location>
        <begin position="686"/>
        <end position="703"/>
    </location>
</feature>
<dbReference type="InterPro" id="IPR031468">
    <property type="entry name" value="SMP_LBD"/>
</dbReference>
<feature type="transmembrane region" description="Helical" evidence="7">
    <location>
        <begin position="372"/>
        <end position="391"/>
    </location>
</feature>
<reference evidence="10" key="1">
    <citation type="submission" date="2024-02" db="EMBL/GenBank/DDBJ databases">
        <authorList>
            <consortium name="ELIXIR-Norway"/>
            <consortium name="Elixir Norway"/>
        </authorList>
    </citation>
    <scope>NUCLEOTIDE SEQUENCE</scope>
</reference>
<feature type="compositionally biased region" description="Basic and acidic residues" evidence="6">
    <location>
        <begin position="653"/>
        <end position="665"/>
    </location>
</feature>
<keyword evidence="7" id="KW-0812">Transmembrane</keyword>
<dbReference type="Pfam" id="PF00168">
    <property type="entry name" value="C2"/>
    <property type="match status" value="1"/>
</dbReference>
<dbReference type="CDD" id="cd00030">
    <property type="entry name" value="C2"/>
    <property type="match status" value="1"/>
</dbReference>
<evidence type="ECO:0000256" key="3">
    <source>
        <dbReference type="ARBA" id="ARBA00023055"/>
    </source>
</evidence>
<dbReference type="InterPro" id="IPR035892">
    <property type="entry name" value="C2_domain_sf"/>
</dbReference>
<sequence>MGLLSTSAIDTNIGVPAVAAACQYPVCATKNSSALHIRPFSSSSHTARLSSQRVFCTSKNVHCGSFCAKLGWLSYGSIIDDGTSRYEVYYRKWQRQRWLLSVQMVEESKKELSQERQGILNHSLRRVASWISKKDDFQRRLLEQGLSFTQGYRKSHESLVDKDKVPNRELERSQVDSLGRTESAEAEVPESVNRNLETKYITSFVSAMATPPFPSVGDGLVGFGCVVFLAVAVLGWWRKLQSGSKASGALQTNPQASEELQSAQAAVAAPVALSLLLQRDLKKKESAEWLNMVLGKIWNLYRLTLEGWLVELLQPLIDEIPEKPPLVQRVKITQFFLGDDPVTVRSIERRTSRRANDLQYHVGLRYSGNSRIAVSVALKLGFLPLTIPFGIRGLDLDGEMWVKLRLIPTEPWVGTATWAFISLPKVTLAVAPFGILNLMAVPVLNIFLTKLLTRDLPLLFVRPNKSVVNFLQGKAVGPLSKDFKDGILLNGFAGELSVTLIEAQDLAYFPLGKTDPYVVLLLGEQVIRSKKNSKTSILGPPGAPVWNQDLKLLVVDPKVQRLKLRVRDTIGFTTITVGSIEVPLDDLQDTVPVDKVLSLQSGLVPFPKRFSGKLLLRLTYKAYVEDEEEIGVGDRPVTNKLWDEIGNFISNEMREREPSSMEHSPRGKTMSVDAESSDKGFRRTNPLITQTLSERGSNGNGRVNSEKENLSDPTVKGPTLVENPALQEQQKKEASSRLPIQSVAKSSTIMWLAVVAGLSLVVALDLNVANLFNP</sequence>
<dbReference type="Proteomes" id="UP001497444">
    <property type="component" value="Chromosome 12"/>
</dbReference>
<keyword evidence="5 7" id="KW-0472">Membrane</keyword>
<feature type="transmembrane region" description="Helical" evidence="7">
    <location>
        <begin position="749"/>
        <end position="772"/>
    </location>
</feature>
<name>A0ABP0VWV1_9BRYO</name>
<feature type="domain" description="C2" evidence="8">
    <location>
        <begin position="475"/>
        <end position="597"/>
    </location>
</feature>
<dbReference type="PROSITE" id="PS50004">
    <property type="entry name" value="C2"/>
    <property type="match status" value="1"/>
</dbReference>
<evidence type="ECO:0000256" key="6">
    <source>
        <dbReference type="SAM" id="MobiDB-lite"/>
    </source>
</evidence>
<evidence type="ECO:0000256" key="2">
    <source>
        <dbReference type="ARBA" id="ARBA00022448"/>
    </source>
</evidence>
<dbReference type="SUPFAM" id="SSF49562">
    <property type="entry name" value="C2 domain (Calcium/lipid-binding domain, CaLB)"/>
    <property type="match status" value="1"/>
</dbReference>
<dbReference type="PANTHER" id="PTHR47261:SF2">
    <property type="entry name" value="CALCIUM-DEPENDENT LIPID-BINDING (CALB DOMAIN) FAMILY PROTEIN"/>
    <property type="match status" value="1"/>
</dbReference>
<evidence type="ECO:0000313" key="11">
    <source>
        <dbReference type="Proteomes" id="UP001497444"/>
    </source>
</evidence>
<feature type="region of interest" description="Disordered" evidence="6">
    <location>
        <begin position="653"/>
        <end position="719"/>
    </location>
</feature>
<evidence type="ECO:0000259" key="9">
    <source>
        <dbReference type="PROSITE" id="PS51847"/>
    </source>
</evidence>
<dbReference type="SMART" id="SM00239">
    <property type="entry name" value="C2"/>
    <property type="match status" value="1"/>
</dbReference>
<dbReference type="PANTHER" id="PTHR47261">
    <property type="entry name" value="CALCIUM-DEPENDENT LIPID-BINDING (CALB DOMAIN) FAMILY PROTEIN"/>
    <property type="match status" value="1"/>
</dbReference>
<feature type="transmembrane region" description="Helical" evidence="7">
    <location>
        <begin position="219"/>
        <end position="237"/>
    </location>
</feature>
<dbReference type="CDD" id="cd21669">
    <property type="entry name" value="SMP_SF"/>
    <property type="match status" value="1"/>
</dbReference>
<dbReference type="PROSITE" id="PS51847">
    <property type="entry name" value="SMP"/>
    <property type="match status" value="1"/>
</dbReference>
<feature type="region of interest" description="Disordered" evidence="6">
    <location>
        <begin position="159"/>
        <end position="190"/>
    </location>
</feature>
<keyword evidence="4" id="KW-0446">Lipid-binding</keyword>
<feature type="compositionally biased region" description="Basic and acidic residues" evidence="6">
    <location>
        <begin position="159"/>
        <end position="174"/>
    </location>
</feature>
<evidence type="ECO:0000256" key="1">
    <source>
        <dbReference type="ARBA" id="ARBA00004370"/>
    </source>
</evidence>
<evidence type="ECO:0000256" key="5">
    <source>
        <dbReference type="ARBA" id="ARBA00023136"/>
    </source>
</evidence>
<keyword evidence="3" id="KW-0445">Lipid transport</keyword>
<evidence type="ECO:0000259" key="8">
    <source>
        <dbReference type="PROSITE" id="PS50004"/>
    </source>
</evidence>
<keyword evidence="2" id="KW-0813">Transport</keyword>
<feature type="transmembrane region" description="Helical" evidence="7">
    <location>
        <begin position="426"/>
        <end position="448"/>
    </location>
</feature>
<evidence type="ECO:0000313" key="10">
    <source>
        <dbReference type="EMBL" id="CAK9258980.1"/>
    </source>
</evidence>
<proteinExistence type="predicted"/>
<feature type="domain" description="SMP-LTD" evidence="9">
    <location>
        <begin position="283"/>
        <end position="471"/>
    </location>
</feature>
<gene>
    <name evidence="10" type="ORF">CSSPJE1EN1_LOCUS4458</name>
</gene>
<comment type="subcellular location">
    <subcellularLocation>
        <location evidence="1">Membrane</location>
    </subcellularLocation>
</comment>
<dbReference type="EMBL" id="OZ020107">
    <property type="protein sequence ID" value="CAK9258980.1"/>
    <property type="molecule type" value="Genomic_DNA"/>
</dbReference>
<keyword evidence="11" id="KW-1185">Reference proteome</keyword>
<evidence type="ECO:0000256" key="4">
    <source>
        <dbReference type="ARBA" id="ARBA00023121"/>
    </source>
</evidence>
<organism evidence="10 11">
    <name type="scientific">Sphagnum jensenii</name>
    <dbReference type="NCBI Taxonomy" id="128206"/>
    <lineage>
        <taxon>Eukaryota</taxon>
        <taxon>Viridiplantae</taxon>
        <taxon>Streptophyta</taxon>
        <taxon>Embryophyta</taxon>
        <taxon>Bryophyta</taxon>
        <taxon>Sphagnophytina</taxon>
        <taxon>Sphagnopsida</taxon>
        <taxon>Sphagnales</taxon>
        <taxon>Sphagnaceae</taxon>
        <taxon>Sphagnum</taxon>
    </lineage>
</organism>
<evidence type="ECO:0000256" key="7">
    <source>
        <dbReference type="SAM" id="Phobius"/>
    </source>
</evidence>
<dbReference type="Gene3D" id="2.60.40.150">
    <property type="entry name" value="C2 domain"/>
    <property type="match status" value="1"/>
</dbReference>
<dbReference type="InterPro" id="IPR000008">
    <property type="entry name" value="C2_dom"/>
</dbReference>
<protein>
    <submittedName>
        <fullName evidence="10">Uncharacterized protein</fullName>
    </submittedName>
</protein>
<accession>A0ABP0VWV1</accession>
<keyword evidence="7" id="KW-1133">Transmembrane helix</keyword>